<name>A0A6A5RXG3_9PLEO</name>
<keyword evidence="1" id="KW-0472">Membrane</keyword>
<evidence type="ECO:0000313" key="2">
    <source>
        <dbReference type="EMBL" id="KAF1930986.1"/>
    </source>
</evidence>
<reference evidence="2" key="1">
    <citation type="journal article" date="2020" name="Stud. Mycol.">
        <title>101 Dothideomycetes genomes: a test case for predicting lifestyles and emergence of pathogens.</title>
        <authorList>
            <person name="Haridas S."/>
            <person name="Albert R."/>
            <person name="Binder M."/>
            <person name="Bloem J."/>
            <person name="Labutti K."/>
            <person name="Salamov A."/>
            <person name="Andreopoulos B."/>
            <person name="Baker S."/>
            <person name="Barry K."/>
            <person name="Bills G."/>
            <person name="Bluhm B."/>
            <person name="Cannon C."/>
            <person name="Castanera R."/>
            <person name="Culley D."/>
            <person name="Daum C."/>
            <person name="Ezra D."/>
            <person name="Gonzalez J."/>
            <person name="Henrissat B."/>
            <person name="Kuo A."/>
            <person name="Liang C."/>
            <person name="Lipzen A."/>
            <person name="Lutzoni F."/>
            <person name="Magnuson J."/>
            <person name="Mondo S."/>
            <person name="Nolan M."/>
            <person name="Ohm R."/>
            <person name="Pangilinan J."/>
            <person name="Park H.-J."/>
            <person name="Ramirez L."/>
            <person name="Alfaro M."/>
            <person name="Sun H."/>
            <person name="Tritt A."/>
            <person name="Yoshinaga Y."/>
            <person name="Zwiers L.-H."/>
            <person name="Turgeon B."/>
            <person name="Goodwin S."/>
            <person name="Spatafora J."/>
            <person name="Crous P."/>
            <person name="Grigoriev I."/>
        </authorList>
    </citation>
    <scope>NUCLEOTIDE SEQUENCE</scope>
    <source>
        <strain evidence="2">CBS 183.55</strain>
    </source>
</reference>
<dbReference type="OrthoDB" id="5412936at2759"/>
<proteinExistence type="predicted"/>
<evidence type="ECO:0008006" key="4">
    <source>
        <dbReference type="Google" id="ProtNLM"/>
    </source>
</evidence>
<dbReference type="AlphaFoldDB" id="A0A6A5RXG3"/>
<feature type="transmembrane region" description="Helical" evidence="1">
    <location>
        <begin position="282"/>
        <end position="300"/>
    </location>
</feature>
<feature type="non-terminal residue" evidence="2">
    <location>
        <position position="1"/>
    </location>
</feature>
<organism evidence="2 3">
    <name type="scientific">Didymella exigua CBS 183.55</name>
    <dbReference type="NCBI Taxonomy" id="1150837"/>
    <lineage>
        <taxon>Eukaryota</taxon>
        <taxon>Fungi</taxon>
        <taxon>Dikarya</taxon>
        <taxon>Ascomycota</taxon>
        <taxon>Pezizomycotina</taxon>
        <taxon>Dothideomycetes</taxon>
        <taxon>Pleosporomycetidae</taxon>
        <taxon>Pleosporales</taxon>
        <taxon>Pleosporineae</taxon>
        <taxon>Didymellaceae</taxon>
        <taxon>Didymella</taxon>
    </lineage>
</organism>
<keyword evidence="1" id="KW-1133">Transmembrane helix</keyword>
<accession>A0A6A5RXG3</accession>
<keyword evidence="1" id="KW-0812">Transmembrane</keyword>
<dbReference type="GeneID" id="54345862"/>
<dbReference type="EMBL" id="ML978962">
    <property type="protein sequence ID" value="KAF1930986.1"/>
    <property type="molecule type" value="Genomic_DNA"/>
</dbReference>
<feature type="non-terminal residue" evidence="2">
    <location>
        <position position="302"/>
    </location>
</feature>
<dbReference type="RefSeq" id="XP_033451234.1">
    <property type="nucleotide sequence ID" value="XM_033588215.1"/>
</dbReference>
<sequence length="302" mass="33852">TSTASRMNDLPTQFTPAHVEARTILKHLLSSLEEPESKHYARYGKWVERHPGLDDFCFRCIRPHVWTYLNGRWSLDALKPIGGDLRTGASAIYLNGILGLDKRVRIYVGQARSLRPRIAQHLNFRYRRDNPSLHYYALQRSIYNAIGVLAALPSPTMGGHALTGMEDPALLLNVLEMWMGLVFRSLPASMLEEWLPEGMSSKKEGKEGVFGGLNIRCPLDQGDSKSDWIDLSESDDPLVRDYKGGASAKTSLDQNEAANEVEKRKKEYAEKARKLNQGQKEMVLSMNTLIAFGMGALLGFSL</sequence>
<keyword evidence="3" id="KW-1185">Reference proteome</keyword>
<gene>
    <name evidence="2" type="ORF">M421DRAFT_21034</name>
</gene>
<dbReference type="Proteomes" id="UP000800082">
    <property type="component" value="Unassembled WGS sequence"/>
</dbReference>
<protein>
    <recommendedName>
        <fullName evidence="4">GIY-YIG domain-containing protein</fullName>
    </recommendedName>
</protein>
<evidence type="ECO:0000313" key="3">
    <source>
        <dbReference type="Proteomes" id="UP000800082"/>
    </source>
</evidence>
<evidence type="ECO:0000256" key="1">
    <source>
        <dbReference type="SAM" id="Phobius"/>
    </source>
</evidence>